<dbReference type="AlphaFoldDB" id="A0A7S0L344"/>
<name>A0A7S0L344_9EUKA</name>
<protein>
    <submittedName>
        <fullName evidence="2">Uncharacterized protein</fullName>
    </submittedName>
</protein>
<dbReference type="EMBL" id="HBEY01002833">
    <property type="protein sequence ID" value="CAD8598043.1"/>
    <property type="molecule type" value="Transcribed_RNA"/>
</dbReference>
<gene>
    <name evidence="2" type="ORF">CPEL01642_LOCUS1373</name>
</gene>
<accession>A0A7S0L344</accession>
<organism evidence="2">
    <name type="scientific">Coccolithus braarudii</name>
    <dbReference type="NCBI Taxonomy" id="221442"/>
    <lineage>
        <taxon>Eukaryota</taxon>
        <taxon>Haptista</taxon>
        <taxon>Haptophyta</taxon>
        <taxon>Prymnesiophyceae</taxon>
        <taxon>Coccolithales</taxon>
        <taxon>Coccolithaceae</taxon>
        <taxon>Coccolithus</taxon>
    </lineage>
</organism>
<evidence type="ECO:0000256" key="1">
    <source>
        <dbReference type="SAM" id="MobiDB-lite"/>
    </source>
</evidence>
<feature type="compositionally biased region" description="Basic residues" evidence="1">
    <location>
        <begin position="11"/>
        <end position="24"/>
    </location>
</feature>
<reference evidence="2" key="1">
    <citation type="submission" date="2021-01" db="EMBL/GenBank/DDBJ databases">
        <authorList>
            <person name="Corre E."/>
            <person name="Pelletier E."/>
            <person name="Niang G."/>
            <person name="Scheremetjew M."/>
            <person name="Finn R."/>
            <person name="Kale V."/>
            <person name="Holt S."/>
            <person name="Cochrane G."/>
            <person name="Meng A."/>
            <person name="Brown T."/>
            <person name="Cohen L."/>
        </authorList>
    </citation>
    <scope>NUCLEOTIDE SEQUENCE</scope>
    <source>
        <strain evidence="2">PLY182g</strain>
    </source>
</reference>
<feature type="region of interest" description="Disordered" evidence="1">
    <location>
        <begin position="1"/>
        <end position="24"/>
    </location>
</feature>
<sequence length="100" mass="10831">MSSAQAGELLHRRHHKGVSKTRALHHITRDAPKNICSAPIVTCADSAAASSHRTSYNSTLDTPAPTPGSIRVDIQGPFTRSIGSYLYAAFFVDEHMLNTL</sequence>
<proteinExistence type="predicted"/>
<evidence type="ECO:0000313" key="2">
    <source>
        <dbReference type="EMBL" id="CAD8598043.1"/>
    </source>
</evidence>